<evidence type="ECO:0000313" key="1">
    <source>
        <dbReference type="EMBL" id="MCZ6159013.1"/>
    </source>
</evidence>
<dbReference type="RefSeq" id="WP_269484155.1">
    <property type="nucleotide sequence ID" value="NZ_JAPXGO010000001.1"/>
</dbReference>
<dbReference type="Proteomes" id="UP001075225">
    <property type="component" value="Unassembled WGS sequence"/>
</dbReference>
<gene>
    <name evidence="1" type="ORF">O6B32_00725</name>
</gene>
<accession>A0A9Q4KM00</accession>
<name>A0A9Q4KM00_9BACT</name>
<organism evidence="1 2">
    <name type="scientific">Campylobacter ureolyticus</name>
    <dbReference type="NCBI Taxonomy" id="827"/>
    <lineage>
        <taxon>Bacteria</taxon>
        <taxon>Pseudomonadati</taxon>
        <taxon>Campylobacterota</taxon>
        <taxon>Epsilonproteobacteria</taxon>
        <taxon>Campylobacterales</taxon>
        <taxon>Campylobacteraceae</taxon>
        <taxon>Campylobacter</taxon>
    </lineage>
</organism>
<evidence type="ECO:0000313" key="2">
    <source>
        <dbReference type="Proteomes" id="UP001075225"/>
    </source>
</evidence>
<protein>
    <submittedName>
        <fullName evidence="1">Uncharacterized protein</fullName>
    </submittedName>
</protein>
<comment type="caution">
    <text evidence="1">The sequence shown here is derived from an EMBL/GenBank/DDBJ whole genome shotgun (WGS) entry which is preliminary data.</text>
</comment>
<reference evidence="1" key="1">
    <citation type="submission" date="2022-12" db="EMBL/GenBank/DDBJ databases">
        <title>Species Delineation and Comparative Genomics within the Campylobacter ureolyticus Complex.</title>
        <authorList>
            <person name="Maki J."/>
            <person name="Howard M."/>
            <person name="Connelly S."/>
            <person name="Hardy D.J."/>
            <person name="Cameron A."/>
        </authorList>
    </citation>
    <scope>NUCLEOTIDE SEQUENCE</scope>
    <source>
        <strain evidence="1">URMC_787</strain>
    </source>
</reference>
<sequence>MIKIDIKRWGRFWTDLAHRETAFPKTKTTKKKKKVVENCRKIQKNREIGTN</sequence>
<dbReference type="AlphaFoldDB" id="A0A9Q4KM00"/>
<dbReference type="EMBL" id="JAPXGO010000001">
    <property type="protein sequence ID" value="MCZ6159013.1"/>
    <property type="molecule type" value="Genomic_DNA"/>
</dbReference>
<proteinExistence type="predicted"/>